<organism evidence="2">
    <name type="scientific">Rhizophora mucronata</name>
    <name type="common">Asiatic mangrove</name>
    <dbReference type="NCBI Taxonomy" id="61149"/>
    <lineage>
        <taxon>Eukaryota</taxon>
        <taxon>Viridiplantae</taxon>
        <taxon>Streptophyta</taxon>
        <taxon>Embryophyta</taxon>
        <taxon>Tracheophyta</taxon>
        <taxon>Spermatophyta</taxon>
        <taxon>Magnoliopsida</taxon>
        <taxon>eudicotyledons</taxon>
        <taxon>Gunneridae</taxon>
        <taxon>Pentapetalae</taxon>
        <taxon>rosids</taxon>
        <taxon>fabids</taxon>
        <taxon>Malpighiales</taxon>
        <taxon>Rhizophoraceae</taxon>
        <taxon>Rhizophora</taxon>
    </lineage>
</organism>
<sequence>MHTGYLNKLLDFDPIVYLLTLSYNIVSFCLIFAGMF</sequence>
<name>A0A2P2IJJ8_RHIMU</name>
<protein>
    <submittedName>
        <fullName evidence="2">Uncharacterized protein</fullName>
    </submittedName>
</protein>
<keyword evidence="1" id="KW-0472">Membrane</keyword>
<feature type="transmembrane region" description="Helical" evidence="1">
    <location>
        <begin position="15"/>
        <end position="35"/>
    </location>
</feature>
<keyword evidence="1" id="KW-1133">Transmembrane helix</keyword>
<evidence type="ECO:0000313" key="2">
    <source>
        <dbReference type="EMBL" id="MBW81402.1"/>
    </source>
</evidence>
<accession>A0A2P2IJJ8</accession>
<evidence type="ECO:0000256" key="1">
    <source>
        <dbReference type="SAM" id="Phobius"/>
    </source>
</evidence>
<proteinExistence type="predicted"/>
<keyword evidence="1" id="KW-0812">Transmembrane</keyword>
<reference evidence="2" key="1">
    <citation type="submission" date="2018-02" db="EMBL/GenBank/DDBJ databases">
        <title>Rhizophora mucronata_Transcriptome.</title>
        <authorList>
            <person name="Meera S.P."/>
            <person name="Sreeshan A."/>
            <person name="Augustine A."/>
        </authorList>
    </citation>
    <scope>NUCLEOTIDE SEQUENCE</scope>
    <source>
        <tissue evidence="2">Leaf</tissue>
    </source>
</reference>
<dbReference type="AlphaFoldDB" id="A0A2P2IJJ8"/>
<dbReference type="EMBL" id="GGEC01000919">
    <property type="protein sequence ID" value="MBW81402.1"/>
    <property type="molecule type" value="Transcribed_RNA"/>
</dbReference>